<keyword evidence="8 13" id="KW-1133">Transmembrane helix</keyword>
<dbReference type="InterPro" id="IPR001708">
    <property type="entry name" value="YidC/ALB3/OXA1/COX18"/>
</dbReference>
<dbReference type="NCBIfam" id="TIGR03592">
    <property type="entry name" value="yidC_oxa1_cterm"/>
    <property type="match status" value="1"/>
</dbReference>
<evidence type="ECO:0000256" key="8">
    <source>
        <dbReference type="ARBA" id="ARBA00022989"/>
    </source>
</evidence>
<feature type="compositionally biased region" description="Low complexity" evidence="14">
    <location>
        <begin position="49"/>
        <end position="59"/>
    </location>
</feature>
<dbReference type="InterPro" id="IPR028053">
    <property type="entry name" value="Membr_insert_YidC_N"/>
</dbReference>
<dbReference type="InterPro" id="IPR019998">
    <property type="entry name" value="Membr_insert_YidC"/>
</dbReference>
<evidence type="ECO:0000256" key="7">
    <source>
        <dbReference type="ARBA" id="ARBA00022927"/>
    </source>
</evidence>
<gene>
    <name evidence="13" type="primary">yidC</name>
    <name evidence="17" type="ORF">BECKH772A_GA0070896_100887</name>
    <name evidence="18" type="ORF">BECKH772B_GA0070898_100907</name>
    <name evidence="19" type="ORF">BECKH772C_GA0070978_100857</name>
</gene>
<dbReference type="PANTHER" id="PTHR12428:SF65">
    <property type="entry name" value="CYTOCHROME C OXIDASE ASSEMBLY PROTEIN COX18, MITOCHONDRIAL"/>
    <property type="match status" value="1"/>
</dbReference>
<dbReference type="GO" id="GO:0051205">
    <property type="term" value="P:protein insertion into membrane"/>
    <property type="evidence" value="ECO:0007669"/>
    <property type="project" value="TreeGrafter"/>
</dbReference>
<dbReference type="AlphaFoldDB" id="A0A450USQ0"/>
<dbReference type="CDD" id="cd20070">
    <property type="entry name" value="5TM_YidC_Alb3"/>
    <property type="match status" value="1"/>
</dbReference>
<evidence type="ECO:0000259" key="16">
    <source>
        <dbReference type="Pfam" id="PF14849"/>
    </source>
</evidence>
<comment type="function">
    <text evidence="13">Required for the insertion and/or proper folding and/or complex formation of integral membrane proteins into the membrane. Involved in integration of membrane proteins that insert both dependently and independently of the Sec translocase complex, as well as at least some lipoproteins. Aids folding of multispanning membrane proteins.</text>
</comment>
<dbReference type="CDD" id="cd19961">
    <property type="entry name" value="EcYidC-like_peri"/>
    <property type="match status" value="1"/>
</dbReference>
<feature type="domain" description="Membrane insertase YidC N-terminal" evidence="16">
    <location>
        <begin position="108"/>
        <end position="379"/>
    </location>
</feature>
<dbReference type="GO" id="GO:0005886">
    <property type="term" value="C:plasma membrane"/>
    <property type="evidence" value="ECO:0007669"/>
    <property type="project" value="UniProtKB-SubCell"/>
</dbReference>
<feature type="domain" description="Membrane insertase YidC/Oxa/ALB C-terminal" evidence="15">
    <location>
        <begin position="390"/>
        <end position="567"/>
    </location>
</feature>
<evidence type="ECO:0000256" key="11">
    <source>
        <dbReference type="ARBA" id="ARBA00033245"/>
    </source>
</evidence>
<dbReference type="EMBL" id="CAADFI010000090">
    <property type="protein sequence ID" value="VFJ96357.1"/>
    <property type="molecule type" value="Genomic_DNA"/>
</dbReference>
<proteinExistence type="inferred from homology"/>
<evidence type="ECO:0000256" key="12">
    <source>
        <dbReference type="ARBA" id="ARBA00033342"/>
    </source>
</evidence>
<comment type="similarity">
    <text evidence="2 13">Belongs to the OXA1/ALB3/YidC family. Type 1 subfamily.</text>
</comment>
<organism evidence="17">
    <name type="scientific">Candidatus Kentrum eta</name>
    <dbReference type="NCBI Taxonomy" id="2126337"/>
    <lineage>
        <taxon>Bacteria</taxon>
        <taxon>Pseudomonadati</taxon>
        <taxon>Pseudomonadota</taxon>
        <taxon>Gammaproteobacteria</taxon>
        <taxon>Candidatus Kentrum</taxon>
    </lineage>
</organism>
<keyword evidence="4 13" id="KW-0813">Transport</keyword>
<sequence>MPIEQIRTFLAIALLVVLFLLWQAWQQDYGNTRAGAGRADRTGQSAYPGTTGSSQGSSTRESNDIPGLPRGDSAADSTMIPTLPGADLSNPDALSGSAASSDRENRPIRVRTDVFDLLIDPDGTGIRRLDLLAYPESQDRPDIPFQLLSQGLGNYFTAEAPLFGSDPALHKPPRFRPEQHDYRLAEDQDSLPVRLFWDSGDGLQVVKVMTFHRQSYVVNVSYQVENTRKQPVAVRLHGRLTRYPPPDQASIFRLPTYTGGVISNAQDPYEKIDFSDMAEQNLKRATQGGWIAMIQHYFIGSWVPDADTMNQYYTDREGHLYSIGSSTDKVIPPGGRDTLSIRGYFGPKIQDRMEAVAPNLSRTVDYGWLWIISQPLFWLLQRIHAIFGNWGVAIIILTLLIKLVFFHLSATSYKSMAKMRKLQPRMMKLRDTYKDDKVKMNQRLMALYKEEGVNPVSGCLPIAVQIPVFIALYWVLLESVELRHAGFLWLSDLSTHDPYFILPISMGITMFLQQKLNPTPPDPVQAKVMMALPFVFTVLFLFFPSGLVLYWFVNNVLSIAQQWVITRQIAPGT</sequence>
<feature type="transmembrane region" description="Helical" evidence="13">
    <location>
        <begin position="453"/>
        <end position="476"/>
    </location>
</feature>
<protein>
    <recommendedName>
        <fullName evidence="3 13">Membrane protein insertase YidC</fullName>
    </recommendedName>
    <alternativeName>
        <fullName evidence="12 13">Foldase YidC</fullName>
    </alternativeName>
    <alternativeName>
        <fullName evidence="11 13">Membrane integrase YidC</fullName>
    </alternativeName>
    <alternativeName>
        <fullName evidence="13">Membrane protein YidC</fullName>
    </alternativeName>
</protein>
<dbReference type="InterPro" id="IPR028055">
    <property type="entry name" value="YidC/Oxa/ALB_C"/>
</dbReference>
<evidence type="ECO:0000256" key="9">
    <source>
        <dbReference type="ARBA" id="ARBA00023136"/>
    </source>
</evidence>
<dbReference type="GO" id="GO:0015031">
    <property type="term" value="P:protein transport"/>
    <property type="evidence" value="ECO:0007669"/>
    <property type="project" value="UniProtKB-KW"/>
</dbReference>
<comment type="subcellular location">
    <subcellularLocation>
        <location evidence="1">Cell inner membrane</location>
        <topology evidence="1">Multi-pass membrane protein</topology>
    </subcellularLocation>
    <subcellularLocation>
        <location evidence="13">Cell membrane</location>
        <topology evidence="13">Multi-pass membrane protein</topology>
    </subcellularLocation>
</comment>
<dbReference type="Gene3D" id="2.70.98.90">
    <property type="match status" value="1"/>
</dbReference>
<keyword evidence="5 13" id="KW-1003">Cell membrane</keyword>
<comment type="caution">
    <text evidence="13">Lacks conserved residue(s) required for the propagation of feature annotation.</text>
</comment>
<evidence type="ECO:0000256" key="3">
    <source>
        <dbReference type="ARBA" id="ARBA00015325"/>
    </source>
</evidence>
<evidence type="ECO:0000256" key="4">
    <source>
        <dbReference type="ARBA" id="ARBA00022448"/>
    </source>
</evidence>
<evidence type="ECO:0000313" key="17">
    <source>
        <dbReference type="EMBL" id="VFJ95549.1"/>
    </source>
</evidence>
<dbReference type="GO" id="GO:0032977">
    <property type="term" value="F:membrane insertase activity"/>
    <property type="evidence" value="ECO:0007669"/>
    <property type="project" value="InterPro"/>
</dbReference>
<keyword evidence="7 13" id="KW-0653">Protein transport</keyword>
<dbReference type="EMBL" id="CAADFG010000088">
    <property type="protein sequence ID" value="VFJ95549.1"/>
    <property type="molecule type" value="Genomic_DNA"/>
</dbReference>
<evidence type="ECO:0000256" key="1">
    <source>
        <dbReference type="ARBA" id="ARBA00004429"/>
    </source>
</evidence>
<evidence type="ECO:0000256" key="6">
    <source>
        <dbReference type="ARBA" id="ARBA00022692"/>
    </source>
</evidence>
<accession>A0A450USQ0</accession>
<reference evidence="17" key="1">
    <citation type="submission" date="2019-02" db="EMBL/GenBank/DDBJ databases">
        <authorList>
            <person name="Gruber-Vodicka R. H."/>
            <person name="Seah K. B. B."/>
        </authorList>
    </citation>
    <scope>NUCLEOTIDE SEQUENCE</scope>
    <source>
        <strain evidence="19">BECK_SA2B12</strain>
        <strain evidence="17">BECK_SA2B15</strain>
        <strain evidence="18">BECK_SA2B20</strain>
    </source>
</reference>
<dbReference type="PRINTS" id="PR00701">
    <property type="entry name" value="60KDINNERMP"/>
</dbReference>
<feature type="transmembrane region" description="Helical" evidence="13">
    <location>
        <begin position="390"/>
        <end position="410"/>
    </location>
</feature>
<keyword evidence="9 13" id="KW-0472">Membrane</keyword>
<evidence type="ECO:0000313" key="19">
    <source>
        <dbReference type="EMBL" id="VFK02243.1"/>
    </source>
</evidence>
<keyword evidence="6 13" id="KW-0812">Transmembrane</keyword>
<dbReference type="PANTHER" id="PTHR12428">
    <property type="entry name" value="OXA1"/>
    <property type="match status" value="1"/>
</dbReference>
<comment type="subunit">
    <text evidence="13">Interacts with the Sec translocase complex via SecD. Specifically interacts with transmembrane segments of nascent integral membrane proteins during membrane integration.</text>
</comment>
<evidence type="ECO:0000259" key="15">
    <source>
        <dbReference type="Pfam" id="PF02096"/>
    </source>
</evidence>
<dbReference type="PRINTS" id="PR01900">
    <property type="entry name" value="YIDCPROTEIN"/>
</dbReference>
<dbReference type="Pfam" id="PF02096">
    <property type="entry name" value="60KD_IMP"/>
    <property type="match status" value="1"/>
</dbReference>
<dbReference type="NCBIfam" id="TIGR03593">
    <property type="entry name" value="yidC_nterm"/>
    <property type="match status" value="1"/>
</dbReference>
<dbReference type="EMBL" id="CAADFJ010000085">
    <property type="protein sequence ID" value="VFK02243.1"/>
    <property type="molecule type" value="Genomic_DNA"/>
</dbReference>
<evidence type="ECO:0000256" key="2">
    <source>
        <dbReference type="ARBA" id="ARBA00010527"/>
    </source>
</evidence>
<feature type="region of interest" description="Disordered" evidence="14">
    <location>
        <begin position="33"/>
        <end position="105"/>
    </location>
</feature>
<dbReference type="NCBIfam" id="NF002352">
    <property type="entry name" value="PRK01318.1-3"/>
    <property type="match status" value="1"/>
</dbReference>
<feature type="transmembrane region" description="Helical" evidence="13">
    <location>
        <begin position="532"/>
        <end position="553"/>
    </location>
</feature>
<name>A0A450USQ0_9GAMM</name>
<evidence type="ECO:0000256" key="14">
    <source>
        <dbReference type="SAM" id="MobiDB-lite"/>
    </source>
</evidence>
<dbReference type="InterPro" id="IPR047196">
    <property type="entry name" value="YidC_ALB_C"/>
</dbReference>
<evidence type="ECO:0000256" key="10">
    <source>
        <dbReference type="ARBA" id="ARBA00023186"/>
    </source>
</evidence>
<dbReference type="InterPro" id="IPR038221">
    <property type="entry name" value="YidC_periplasmic_sf"/>
</dbReference>
<evidence type="ECO:0000256" key="13">
    <source>
        <dbReference type="HAMAP-Rule" id="MF_01810"/>
    </source>
</evidence>
<evidence type="ECO:0000256" key="5">
    <source>
        <dbReference type="ARBA" id="ARBA00022475"/>
    </source>
</evidence>
<dbReference type="HAMAP" id="MF_01810">
    <property type="entry name" value="YidC_type1"/>
    <property type="match status" value="1"/>
</dbReference>
<keyword evidence="10 13" id="KW-0143">Chaperone</keyword>
<dbReference type="Pfam" id="PF14849">
    <property type="entry name" value="YidC_periplas"/>
    <property type="match status" value="1"/>
</dbReference>
<evidence type="ECO:0000313" key="18">
    <source>
        <dbReference type="EMBL" id="VFJ96357.1"/>
    </source>
</evidence>